<proteinExistence type="predicted"/>
<reference evidence="1" key="2">
    <citation type="journal article" date="2022" name="New Phytol.">
        <title>Evolutionary transition to the ectomycorrhizal habit in the genomes of a hyperdiverse lineage of mushroom-forming fungi.</title>
        <authorList>
            <person name="Looney B."/>
            <person name="Miyauchi S."/>
            <person name="Morin E."/>
            <person name="Drula E."/>
            <person name="Courty P.E."/>
            <person name="Kohler A."/>
            <person name="Kuo A."/>
            <person name="LaButti K."/>
            <person name="Pangilinan J."/>
            <person name="Lipzen A."/>
            <person name="Riley R."/>
            <person name="Andreopoulos W."/>
            <person name="He G."/>
            <person name="Johnson J."/>
            <person name="Nolan M."/>
            <person name="Tritt A."/>
            <person name="Barry K.W."/>
            <person name="Grigoriev I.V."/>
            <person name="Nagy L.G."/>
            <person name="Hibbett D."/>
            <person name="Henrissat B."/>
            <person name="Matheny P.B."/>
            <person name="Labbe J."/>
            <person name="Martin F.M."/>
        </authorList>
    </citation>
    <scope>NUCLEOTIDE SEQUENCE</scope>
    <source>
        <strain evidence="1">EC-137</strain>
    </source>
</reference>
<keyword evidence="2" id="KW-1185">Reference proteome</keyword>
<accession>A0ACB8Q920</accession>
<protein>
    <submittedName>
        <fullName evidence="1">Glyoxalase-like domain-containing protein</fullName>
    </submittedName>
</protein>
<name>A0ACB8Q920_9AGAM</name>
<evidence type="ECO:0000313" key="1">
    <source>
        <dbReference type="EMBL" id="KAI0028187.1"/>
    </source>
</evidence>
<organism evidence="1 2">
    <name type="scientific">Vararia minispora EC-137</name>
    <dbReference type="NCBI Taxonomy" id="1314806"/>
    <lineage>
        <taxon>Eukaryota</taxon>
        <taxon>Fungi</taxon>
        <taxon>Dikarya</taxon>
        <taxon>Basidiomycota</taxon>
        <taxon>Agaricomycotina</taxon>
        <taxon>Agaricomycetes</taxon>
        <taxon>Russulales</taxon>
        <taxon>Lachnocladiaceae</taxon>
        <taxon>Vararia</taxon>
    </lineage>
</organism>
<dbReference type="EMBL" id="MU273781">
    <property type="protein sequence ID" value="KAI0028187.1"/>
    <property type="molecule type" value="Genomic_DNA"/>
</dbReference>
<reference evidence="1" key="1">
    <citation type="submission" date="2021-02" db="EMBL/GenBank/DDBJ databases">
        <authorList>
            <consortium name="DOE Joint Genome Institute"/>
            <person name="Ahrendt S."/>
            <person name="Looney B.P."/>
            <person name="Miyauchi S."/>
            <person name="Morin E."/>
            <person name="Drula E."/>
            <person name="Courty P.E."/>
            <person name="Chicoki N."/>
            <person name="Fauchery L."/>
            <person name="Kohler A."/>
            <person name="Kuo A."/>
            <person name="Labutti K."/>
            <person name="Pangilinan J."/>
            <person name="Lipzen A."/>
            <person name="Riley R."/>
            <person name="Andreopoulos W."/>
            <person name="He G."/>
            <person name="Johnson J."/>
            <person name="Barry K.W."/>
            <person name="Grigoriev I.V."/>
            <person name="Nagy L."/>
            <person name="Hibbett D."/>
            <person name="Henrissat B."/>
            <person name="Matheny P.B."/>
            <person name="Labbe J."/>
            <person name="Martin F."/>
        </authorList>
    </citation>
    <scope>NUCLEOTIDE SEQUENCE</scope>
    <source>
        <strain evidence="1">EC-137</strain>
    </source>
</reference>
<comment type="caution">
    <text evidence="1">The sequence shown here is derived from an EMBL/GenBank/DDBJ whole genome shotgun (WGS) entry which is preliminary data.</text>
</comment>
<dbReference type="Proteomes" id="UP000814128">
    <property type="component" value="Unassembled WGS sequence"/>
</dbReference>
<gene>
    <name evidence="1" type="ORF">K488DRAFT_89996</name>
</gene>
<sequence length="291" mass="31923">MSTSTKILDHIVHLTPVGSLDETCKQWESLGFTVLSGGRHADGITENALVVLSDLVYIELITFVHPVSHYEPGSPSYEQRTEHQWANKPTGFVAYSFGGDVSAHPTISEILNKRLEDAGSQFRYDGPKQGGRIRPDGKEVKWELTTPSRWNKLVDGMGRPFYCADITPRDLRVPKDEKYHAHGNKARSIAFVRVLTSRSALPQNTKALRVIVGEAPSSTSDDEVEWALGTPGPGQAPLLVLSLPKDAAEEAFVESNGLGIYEVGFLVDQSGGRDETRTPFGKIAWIPAADR</sequence>
<evidence type="ECO:0000313" key="2">
    <source>
        <dbReference type="Proteomes" id="UP000814128"/>
    </source>
</evidence>